<evidence type="ECO:0000313" key="17">
    <source>
        <dbReference type="Proteomes" id="UP000824209"/>
    </source>
</evidence>
<keyword evidence="9 14" id="KW-0067">ATP-binding</keyword>
<organism evidence="16 17">
    <name type="scientific">Candidatus Ruthenibacterium avium</name>
    <dbReference type="NCBI Taxonomy" id="2838751"/>
    <lineage>
        <taxon>Bacteria</taxon>
        <taxon>Bacillati</taxon>
        <taxon>Bacillota</taxon>
        <taxon>Clostridia</taxon>
        <taxon>Eubacteriales</taxon>
        <taxon>Oscillospiraceae</taxon>
        <taxon>Ruthenibacterium</taxon>
    </lineage>
</organism>
<keyword evidence="4 14" id="KW-0808">Transferase</keyword>
<keyword evidence="7 14" id="KW-0547">Nucleotide-binding</keyword>
<evidence type="ECO:0000256" key="14">
    <source>
        <dbReference type="HAMAP-Rule" id="MF_00244"/>
    </source>
</evidence>
<reference evidence="16" key="2">
    <citation type="submission" date="2021-04" db="EMBL/GenBank/DDBJ databases">
        <authorList>
            <person name="Gilroy R."/>
        </authorList>
    </citation>
    <scope>NUCLEOTIDE SEQUENCE</scope>
    <source>
        <strain evidence="16">ChiBcec8-14828</strain>
    </source>
</reference>
<keyword evidence="8" id="KW-0378">Hydrolase</keyword>
<evidence type="ECO:0000256" key="7">
    <source>
        <dbReference type="ARBA" id="ARBA00022741"/>
    </source>
</evidence>
<evidence type="ECO:0000256" key="11">
    <source>
        <dbReference type="ARBA" id="ARBA00023027"/>
    </source>
</evidence>
<comment type="catalytic activity">
    <reaction evidence="13">
        <text>P(1),P(4)-bis(5'-adenosyl) tetraphosphate + H2O = 2 ADP + 2 H(+)</text>
        <dbReference type="Rhea" id="RHEA:24252"/>
        <dbReference type="ChEBI" id="CHEBI:15377"/>
        <dbReference type="ChEBI" id="CHEBI:15378"/>
        <dbReference type="ChEBI" id="CHEBI:58141"/>
        <dbReference type="ChEBI" id="CHEBI:456216"/>
        <dbReference type="EC" id="3.6.1.41"/>
    </reaction>
</comment>
<evidence type="ECO:0000256" key="12">
    <source>
        <dbReference type="ARBA" id="ARBA00048721"/>
    </source>
</evidence>
<dbReference type="Pfam" id="PF01467">
    <property type="entry name" value="CTP_transf_like"/>
    <property type="match status" value="1"/>
</dbReference>
<dbReference type="NCBIfam" id="TIGR00125">
    <property type="entry name" value="cyt_tran_rel"/>
    <property type="match status" value="1"/>
</dbReference>
<comment type="caution">
    <text evidence="16">The sequence shown here is derived from an EMBL/GenBank/DDBJ whole genome shotgun (WGS) entry which is preliminary data.</text>
</comment>
<dbReference type="EC" id="2.7.7.18" evidence="14"/>
<comment type="pathway">
    <text evidence="2 14">Cofactor biosynthesis; NAD(+) biosynthesis; deamido-NAD(+) from nicotinate D-ribonucleotide: step 1/1.</text>
</comment>
<gene>
    <name evidence="14 16" type="primary">nadD</name>
    <name evidence="16" type="ORF">H9943_05615</name>
</gene>
<accession>A0A9D2S0V6</accession>
<dbReference type="InterPro" id="IPR006674">
    <property type="entry name" value="HD_domain"/>
</dbReference>
<comment type="catalytic activity">
    <reaction evidence="12 14">
        <text>nicotinate beta-D-ribonucleotide + ATP + H(+) = deamido-NAD(+) + diphosphate</text>
        <dbReference type="Rhea" id="RHEA:22860"/>
        <dbReference type="ChEBI" id="CHEBI:15378"/>
        <dbReference type="ChEBI" id="CHEBI:30616"/>
        <dbReference type="ChEBI" id="CHEBI:33019"/>
        <dbReference type="ChEBI" id="CHEBI:57502"/>
        <dbReference type="ChEBI" id="CHEBI:58437"/>
        <dbReference type="EC" id="2.7.7.18"/>
    </reaction>
</comment>
<evidence type="ECO:0000256" key="6">
    <source>
        <dbReference type="ARBA" id="ARBA00022723"/>
    </source>
</evidence>
<dbReference type="CDD" id="cd02165">
    <property type="entry name" value="NMNAT"/>
    <property type="match status" value="1"/>
</dbReference>
<name>A0A9D2S0V6_9FIRM</name>
<keyword evidence="10" id="KW-0408">Iron</keyword>
<evidence type="ECO:0000256" key="2">
    <source>
        <dbReference type="ARBA" id="ARBA00005019"/>
    </source>
</evidence>
<keyword evidence="5 14" id="KW-0548">Nucleotidyltransferase</keyword>
<evidence type="ECO:0000256" key="10">
    <source>
        <dbReference type="ARBA" id="ARBA00023004"/>
    </source>
</evidence>
<dbReference type="GO" id="GO:0009435">
    <property type="term" value="P:NAD+ biosynthetic process"/>
    <property type="evidence" value="ECO:0007669"/>
    <property type="project" value="UniProtKB-UniRule"/>
</dbReference>
<dbReference type="Proteomes" id="UP000824209">
    <property type="component" value="Unassembled WGS sequence"/>
</dbReference>
<evidence type="ECO:0000256" key="3">
    <source>
        <dbReference type="ARBA" id="ARBA00022642"/>
    </source>
</evidence>
<dbReference type="CDD" id="cd00077">
    <property type="entry name" value="HDc"/>
    <property type="match status" value="1"/>
</dbReference>
<dbReference type="GO" id="GO:0004515">
    <property type="term" value="F:nicotinate-nucleotide adenylyltransferase activity"/>
    <property type="evidence" value="ECO:0007669"/>
    <property type="project" value="UniProtKB-UniRule"/>
</dbReference>
<evidence type="ECO:0000256" key="9">
    <source>
        <dbReference type="ARBA" id="ARBA00022840"/>
    </source>
</evidence>
<proteinExistence type="inferred from homology"/>
<dbReference type="AlphaFoldDB" id="A0A9D2S0V6"/>
<evidence type="ECO:0000256" key="1">
    <source>
        <dbReference type="ARBA" id="ARBA00002324"/>
    </source>
</evidence>
<dbReference type="InterPro" id="IPR005249">
    <property type="entry name" value="YqeK"/>
</dbReference>
<comment type="similarity">
    <text evidence="14">Belongs to the NadD family.</text>
</comment>
<reference evidence="16" key="1">
    <citation type="journal article" date="2021" name="PeerJ">
        <title>Extensive microbial diversity within the chicken gut microbiome revealed by metagenomics and culture.</title>
        <authorList>
            <person name="Gilroy R."/>
            <person name="Ravi A."/>
            <person name="Getino M."/>
            <person name="Pursley I."/>
            <person name="Horton D.L."/>
            <person name="Alikhan N.F."/>
            <person name="Baker D."/>
            <person name="Gharbi K."/>
            <person name="Hall N."/>
            <person name="Watson M."/>
            <person name="Adriaenssens E.M."/>
            <person name="Foster-Nyarko E."/>
            <person name="Jarju S."/>
            <person name="Secka A."/>
            <person name="Antonio M."/>
            <person name="Oren A."/>
            <person name="Chaudhuri R.R."/>
            <person name="La Ragione R."/>
            <person name="Hildebrand F."/>
            <person name="Pallen M.J."/>
        </authorList>
    </citation>
    <scope>NUCLEOTIDE SEQUENCE</scope>
    <source>
        <strain evidence="16">ChiBcec8-14828</strain>
    </source>
</reference>
<comment type="function">
    <text evidence="1 14">Catalyzes the reversible adenylation of nicotinate mononucleotide (NaMN) to nicotinic acid adenine dinucleotide (NaAD).</text>
</comment>
<dbReference type="InterPro" id="IPR003607">
    <property type="entry name" value="HD/PDEase_dom"/>
</dbReference>
<dbReference type="Pfam" id="PF01966">
    <property type="entry name" value="HD"/>
    <property type="match status" value="1"/>
</dbReference>
<dbReference type="NCBIfam" id="TIGR00482">
    <property type="entry name" value="nicotinate (nicotinamide) nucleotide adenylyltransferase"/>
    <property type="match status" value="1"/>
</dbReference>
<keyword evidence="3 14" id="KW-0662">Pyridine nucleotide biosynthesis</keyword>
<dbReference type="GO" id="GO:0008803">
    <property type="term" value="F:bis(5'-nucleosyl)-tetraphosphatase (symmetrical) activity"/>
    <property type="evidence" value="ECO:0007669"/>
    <property type="project" value="UniProtKB-EC"/>
</dbReference>
<dbReference type="NCBIfam" id="TIGR00488">
    <property type="entry name" value="bis(5'-nucleosyl)-tetraphosphatase (symmetrical) YqeK"/>
    <property type="match status" value="1"/>
</dbReference>
<dbReference type="EMBL" id="DWYA01000053">
    <property type="protein sequence ID" value="HJB39857.1"/>
    <property type="molecule type" value="Genomic_DNA"/>
</dbReference>
<dbReference type="PANTHER" id="PTHR39321">
    <property type="entry name" value="NICOTINATE-NUCLEOTIDE ADENYLYLTRANSFERASE-RELATED"/>
    <property type="match status" value="1"/>
</dbReference>
<dbReference type="GO" id="GO:0046872">
    <property type="term" value="F:metal ion binding"/>
    <property type="evidence" value="ECO:0007669"/>
    <property type="project" value="UniProtKB-KW"/>
</dbReference>
<keyword evidence="6" id="KW-0479">Metal-binding</keyword>
<evidence type="ECO:0000256" key="8">
    <source>
        <dbReference type="ARBA" id="ARBA00022801"/>
    </source>
</evidence>
<dbReference type="HAMAP" id="MF_00244">
    <property type="entry name" value="NaMN_adenylyltr"/>
    <property type="match status" value="1"/>
</dbReference>
<dbReference type="InterPro" id="IPR005248">
    <property type="entry name" value="NadD/NMNAT"/>
</dbReference>
<dbReference type="Gene3D" id="1.10.3210.10">
    <property type="entry name" value="Hypothetical protein af1432"/>
    <property type="match status" value="1"/>
</dbReference>
<evidence type="ECO:0000256" key="13">
    <source>
        <dbReference type="ARBA" id="ARBA00049417"/>
    </source>
</evidence>
<evidence type="ECO:0000313" key="16">
    <source>
        <dbReference type="EMBL" id="HJB39857.1"/>
    </source>
</evidence>
<evidence type="ECO:0000256" key="4">
    <source>
        <dbReference type="ARBA" id="ARBA00022679"/>
    </source>
</evidence>
<evidence type="ECO:0000256" key="5">
    <source>
        <dbReference type="ARBA" id="ARBA00022695"/>
    </source>
</evidence>
<dbReference type="GO" id="GO:0005524">
    <property type="term" value="F:ATP binding"/>
    <property type="evidence" value="ECO:0007669"/>
    <property type="project" value="UniProtKB-KW"/>
</dbReference>
<evidence type="ECO:0000259" key="15">
    <source>
        <dbReference type="SMART" id="SM00471"/>
    </source>
</evidence>
<sequence>MKQRILLYGGTFDPPHNGHMNLLRAAVKELHPAQVFIEPAGLPPHKAASATAPQHRLAMCRCFLPVAQHVTVDETEIRRAGKSYTVDTLRTFCARFPEAEIYLALGSDMLLSFQTWKDYREILRMATLVVQSRKDGDSAELMHMAQVLQSEGAQVILVDAPPIELSSAQLRERLYGGQDVSRYLPGEVQSYIAAHGLYQKEKRLCMISLKDARELAQRTLSKKRFQHTLNVEKMAVKLAEKNGVDPQKAALAALLHDIAKEMPSESLLQILKGNDIISNYAASRASVIWHGGAAAVLAQRDYGVDDAEILSAIANHTAGKPGMTKLDKIIYMADMVSEERSYPQVAFLRQKVMENLDDGYFCGLGMSIEWLLQCNRPVDEQSLLAYKDMKKQLYGGICHEPESASKY</sequence>
<dbReference type="PANTHER" id="PTHR39321:SF3">
    <property type="entry name" value="PHOSPHOPANTETHEINE ADENYLYLTRANSFERASE"/>
    <property type="match status" value="1"/>
</dbReference>
<dbReference type="SMART" id="SM00471">
    <property type="entry name" value="HDc"/>
    <property type="match status" value="1"/>
</dbReference>
<dbReference type="SUPFAM" id="SSF52374">
    <property type="entry name" value="Nucleotidylyl transferase"/>
    <property type="match status" value="1"/>
</dbReference>
<dbReference type="SUPFAM" id="SSF109604">
    <property type="entry name" value="HD-domain/PDEase-like"/>
    <property type="match status" value="1"/>
</dbReference>
<dbReference type="InterPro" id="IPR014729">
    <property type="entry name" value="Rossmann-like_a/b/a_fold"/>
</dbReference>
<protein>
    <recommendedName>
        <fullName evidence="14">Probable nicotinate-nucleotide adenylyltransferase</fullName>
        <ecNumber evidence="14">2.7.7.18</ecNumber>
    </recommendedName>
    <alternativeName>
        <fullName evidence="14">Deamido-NAD(+) diphosphorylase</fullName>
    </alternativeName>
    <alternativeName>
        <fullName evidence="14">Deamido-NAD(+) pyrophosphorylase</fullName>
    </alternativeName>
    <alternativeName>
        <fullName evidence="14">Nicotinate mononucleotide adenylyltransferase</fullName>
        <shortName evidence="14">NaMN adenylyltransferase</shortName>
    </alternativeName>
</protein>
<dbReference type="Gene3D" id="3.40.50.620">
    <property type="entry name" value="HUPs"/>
    <property type="match status" value="1"/>
</dbReference>
<keyword evidence="11 14" id="KW-0520">NAD</keyword>
<dbReference type="InterPro" id="IPR004821">
    <property type="entry name" value="Cyt_trans-like"/>
</dbReference>
<feature type="domain" description="HD/PDEase" evidence="15">
    <location>
        <begin position="220"/>
        <end position="289"/>
    </location>
</feature>
<dbReference type="InterPro" id="IPR006675">
    <property type="entry name" value="HDIG_dom"/>
</dbReference>
<dbReference type="NCBIfam" id="TIGR00277">
    <property type="entry name" value="HDIG"/>
    <property type="match status" value="1"/>
</dbReference>